<keyword evidence="3" id="KW-0378">Hydrolase</keyword>
<evidence type="ECO:0000256" key="2">
    <source>
        <dbReference type="ARBA" id="ARBA00022723"/>
    </source>
</evidence>
<comment type="similarity">
    <text evidence="1">Belongs to the sulfatase family.</text>
</comment>
<evidence type="ECO:0000256" key="4">
    <source>
        <dbReference type="ARBA" id="ARBA00022837"/>
    </source>
</evidence>
<evidence type="ECO:0000256" key="3">
    <source>
        <dbReference type="ARBA" id="ARBA00022801"/>
    </source>
</evidence>
<dbReference type="Gene3D" id="3.30.1120.10">
    <property type="match status" value="1"/>
</dbReference>
<dbReference type="InterPro" id="IPR050738">
    <property type="entry name" value="Sulfatase"/>
</dbReference>
<feature type="domain" description="Sulfatase N-terminal" evidence="6">
    <location>
        <begin position="45"/>
        <end position="404"/>
    </location>
</feature>
<dbReference type="GO" id="GO:0046872">
    <property type="term" value="F:metal ion binding"/>
    <property type="evidence" value="ECO:0007669"/>
    <property type="project" value="UniProtKB-KW"/>
</dbReference>
<dbReference type="EMBL" id="ANOH01000169">
    <property type="protein sequence ID" value="EMI56122.1"/>
    <property type="molecule type" value="Genomic_DNA"/>
</dbReference>
<accession>M5U3U4</accession>
<protein>
    <submittedName>
        <fullName evidence="7">Arylsulfatase A</fullName>
    </submittedName>
</protein>
<dbReference type="GO" id="GO:0004065">
    <property type="term" value="F:arylsulfatase activity"/>
    <property type="evidence" value="ECO:0007669"/>
    <property type="project" value="TreeGrafter"/>
</dbReference>
<dbReference type="InterPro" id="IPR024607">
    <property type="entry name" value="Sulfatase_CS"/>
</dbReference>
<dbReference type="InterPro" id="IPR000917">
    <property type="entry name" value="Sulfatase_N"/>
</dbReference>
<dbReference type="SUPFAM" id="SSF53649">
    <property type="entry name" value="Alkaline phosphatase-like"/>
    <property type="match status" value="1"/>
</dbReference>
<dbReference type="InterPro" id="IPR017850">
    <property type="entry name" value="Alkaline_phosphatase_core_sf"/>
</dbReference>
<gene>
    <name evidence="7" type="ORF">RSSM_02457</name>
</gene>
<dbReference type="PROSITE" id="PS00149">
    <property type="entry name" value="SULFATASE_2"/>
    <property type="match status" value="1"/>
</dbReference>
<dbReference type="Gene3D" id="3.40.720.10">
    <property type="entry name" value="Alkaline Phosphatase, subunit A"/>
    <property type="match status" value="1"/>
</dbReference>
<dbReference type="PATRIC" id="fig|1263870.3.peg.2614"/>
<dbReference type="PANTHER" id="PTHR42693:SF53">
    <property type="entry name" value="ENDO-4-O-SULFATASE"/>
    <property type="match status" value="1"/>
</dbReference>
<organism evidence="7 8">
    <name type="scientific">Rhodopirellula sallentina SM41</name>
    <dbReference type="NCBI Taxonomy" id="1263870"/>
    <lineage>
        <taxon>Bacteria</taxon>
        <taxon>Pseudomonadati</taxon>
        <taxon>Planctomycetota</taxon>
        <taxon>Planctomycetia</taxon>
        <taxon>Pirellulales</taxon>
        <taxon>Pirellulaceae</taxon>
        <taxon>Rhodopirellula</taxon>
    </lineage>
</organism>
<reference evidence="7 8" key="1">
    <citation type="journal article" date="2013" name="Mar. Genomics">
        <title>Expression of sulfatases in Rhodopirellula baltica and the diversity of sulfatases in the genus Rhodopirellula.</title>
        <authorList>
            <person name="Wegner C.E."/>
            <person name="Richter-Heitmann T."/>
            <person name="Klindworth A."/>
            <person name="Klockow C."/>
            <person name="Richter M."/>
            <person name="Achstetter T."/>
            <person name="Glockner F.O."/>
            <person name="Harder J."/>
        </authorList>
    </citation>
    <scope>NUCLEOTIDE SEQUENCE [LARGE SCALE GENOMIC DNA]</scope>
    <source>
        <strain evidence="7 8">SM41</strain>
    </source>
</reference>
<dbReference type="PANTHER" id="PTHR42693">
    <property type="entry name" value="ARYLSULFATASE FAMILY MEMBER"/>
    <property type="match status" value="1"/>
</dbReference>
<feature type="signal peptide" evidence="5">
    <location>
        <begin position="1"/>
        <end position="38"/>
    </location>
</feature>
<evidence type="ECO:0000256" key="1">
    <source>
        <dbReference type="ARBA" id="ARBA00008779"/>
    </source>
</evidence>
<keyword evidence="2" id="KW-0479">Metal-binding</keyword>
<keyword evidence="5" id="KW-0732">Signal</keyword>
<keyword evidence="4" id="KW-0106">Calcium</keyword>
<proteinExistence type="inferred from homology"/>
<evidence type="ECO:0000313" key="8">
    <source>
        <dbReference type="Proteomes" id="UP000011885"/>
    </source>
</evidence>
<dbReference type="Pfam" id="PF00884">
    <property type="entry name" value="Sulfatase"/>
    <property type="match status" value="1"/>
</dbReference>
<dbReference type="PROSITE" id="PS00523">
    <property type="entry name" value="SULFATASE_1"/>
    <property type="match status" value="1"/>
</dbReference>
<evidence type="ECO:0000256" key="5">
    <source>
        <dbReference type="SAM" id="SignalP"/>
    </source>
</evidence>
<evidence type="ECO:0000313" key="7">
    <source>
        <dbReference type="EMBL" id="EMI56122.1"/>
    </source>
</evidence>
<comment type="caution">
    <text evidence="7">The sequence shown here is derived from an EMBL/GenBank/DDBJ whole genome shotgun (WGS) entry which is preliminary data.</text>
</comment>
<name>M5U3U4_9BACT</name>
<evidence type="ECO:0000259" key="6">
    <source>
        <dbReference type="Pfam" id="PF00884"/>
    </source>
</evidence>
<dbReference type="Proteomes" id="UP000011885">
    <property type="component" value="Unassembled WGS sequence"/>
</dbReference>
<sequence length="522" mass="58405">MILSIAQKLLMSTCSRSSRGLLLAAFLLGSLATAPALRAQAPQLPNVLILYADDMGYGDLGVQNSDSKIPTPHLDELAKQGMRFTDGHSSSGICTPSRYALLTGRHHWRDFHGIVGAFGESVFQPEQLTMPEMFKEHGYATAAIGKWHLGWDWEAIMKEDAKPSGNGKKRRYGPDDFDWSLAIPDGPLAHGFDSYFGDTVINFPPYCWIENDRVKDVPDTVMDTTKWKPIKEGRWECRPGPMVSGWDPYENIPTITSKGVSFLESRRDQEQPFFLYFAFPSPHAPIIPNDQFDGRSEAGPYGDFVCETDDACGQILAALEKSGHADNTIVIFSADNGPEKYAYQRDATFDHWSSKPFRGLKRDLYEGGHHVPFLIRWPGVTTPGSVSDAIVSQVDLMATLAGILSFEIPEGQAKDSISLLPVLRDPQKTPRTTLVQNTRAKDYALRDGRWLLVDAKSGYVSARNKDWESQRGYPSDDRLDVELYDLSVDVGQKNNLAKQNAERVDRMKHLLRQIRDVGYPMN</sequence>
<dbReference type="CDD" id="cd16143">
    <property type="entry name" value="ARS_like"/>
    <property type="match status" value="1"/>
</dbReference>
<keyword evidence="8" id="KW-1185">Reference proteome</keyword>
<dbReference type="AlphaFoldDB" id="M5U3U4"/>
<feature type="chain" id="PRO_5004073190" evidence="5">
    <location>
        <begin position="39"/>
        <end position="522"/>
    </location>
</feature>